<evidence type="ECO:0000256" key="1">
    <source>
        <dbReference type="SAM" id="MobiDB-lite"/>
    </source>
</evidence>
<organism evidence="2 3">
    <name type="scientific">Dryococelus australis</name>
    <dbReference type="NCBI Taxonomy" id="614101"/>
    <lineage>
        <taxon>Eukaryota</taxon>
        <taxon>Metazoa</taxon>
        <taxon>Ecdysozoa</taxon>
        <taxon>Arthropoda</taxon>
        <taxon>Hexapoda</taxon>
        <taxon>Insecta</taxon>
        <taxon>Pterygota</taxon>
        <taxon>Neoptera</taxon>
        <taxon>Polyneoptera</taxon>
        <taxon>Phasmatodea</taxon>
        <taxon>Verophasmatodea</taxon>
        <taxon>Anareolatae</taxon>
        <taxon>Phasmatidae</taxon>
        <taxon>Eurycanthinae</taxon>
        <taxon>Dryococelus</taxon>
    </lineage>
</organism>
<gene>
    <name evidence="2" type="ORF">PR048_024728</name>
</gene>
<accession>A0ABQ9GPG0</accession>
<reference evidence="2 3" key="1">
    <citation type="submission" date="2023-02" db="EMBL/GenBank/DDBJ databases">
        <title>LHISI_Scaffold_Assembly.</title>
        <authorList>
            <person name="Stuart O.P."/>
            <person name="Cleave R."/>
            <person name="Magrath M.J.L."/>
            <person name="Mikheyev A.S."/>
        </authorList>
    </citation>
    <scope>NUCLEOTIDE SEQUENCE [LARGE SCALE GENOMIC DNA]</scope>
    <source>
        <strain evidence="2">Daus_M_001</strain>
        <tissue evidence="2">Leg muscle</tissue>
    </source>
</reference>
<name>A0ABQ9GPG0_9NEOP</name>
<evidence type="ECO:0000313" key="2">
    <source>
        <dbReference type="EMBL" id="KAJ8873892.1"/>
    </source>
</evidence>
<comment type="caution">
    <text evidence="2">The sequence shown here is derived from an EMBL/GenBank/DDBJ whole genome shotgun (WGS) entry which is preliminary data.</text>
</comment>
<dbReference type="Proteomes" id="UP001159363">
    <property type="component" value="Chromosome 9"/>
</dbReference>
<feature type="compositionally biased region" description="Basic residues" evidence="1">
    <location>
        <begin position="300"/>
        <end position="320"/>
    </location>
</feature>
<proteinExistence type="predicted"/>
<sequence length="599" mass="65828">MDCPQLNLMSEAVSGNTNHDGYTPNVVTSSCRWPVWKLLPTHSLSLASPPDSHVAVFCDKLTGRFPHRVSAESLIEARYRRQDCAPVQCFARRGDERVYSHVSIAPSAPTTFRPQTCKIPSTRRQALRRTEFNPRPGHRIFASGNRAGRCFWSAGFLGDLPFPPLLHSGAASYSLQSPSSALKTSLLRAAKISLLTSVFYITLWSRAAGGAKLSGSGMTSGAHRCAGPRKRNVFNSHNAHRAGPRRACQCGLQYAHARRSHSGSTLVRRNTSGQERRVTSEPQIVPGVRRGFEPRTSRTANRRRTSRLRRGKSATNRAKKCLQGWPNGRFLKTSLTSGIVRHNSHLQISMRDPGSPRWEASSLATTSPRPRDGTALPFPETSKTSAAPTTSLGSAILVRHRWKKQFLCGISGRGAALDDRLARSSSTKANRVQSPAGSLQDFRKLESCRTMSLVGGFHRGSPVSPPPPIPALLHTPGEHSCSAKMRHLQYPPPWNQLWRASIRAFIRQADHEETQDTSMLRTAMSPLGFSAPAPLPRPILTSRSSREAGELYPANRRGLAVDSLSGCFRFSSTTSEVQEPGFPRHPPRDHTPTGPHTLI</sequence>
<feature type="region of interest" description="Disordered" evidence="1">
    <location>
        <begin position="575"/>
        <end position="599"/>
    </location>
</feature>
<keyword evidence="3" id="KW-1185">Reference proteome</keyword>
<feature type="compositionally biased region" description="Polar residues" evidence="1">
    <location>
        <begin position="262"/>
        <end position="273"/>
    </location>
</feature>
<feature type="region of interest" description="Disordered" evidence="1">
    <location>
        <begin position="288"/>
        <end position="321"/>
    </location>
</feature>
<evidence type="ECO:0000313" key="3">
    <source>
        <dbReference type="Proteomes" id="UP001159363"/>
    </source>
</evidence>
<feature type="region of interest" description="Disordered" evidence="1">
    <location>
        <begin position="260"/>
        <end position="279"/>
    </location>
</feature>
<protein>
    <submittedName>
        <fullName evidence="2">Uncharacterized protein</fullName>
    </submittedName>
</protein>
<feature type="region of interest" description="Disordered" evidence="1">
    <location>
        <begin position="346"/>
        <end position="389"/>
    </location>
</feature>
<dbReference type="EMBL" id="JARBHB010000010">
    <property type="protein sequence ID" value="KAJ8873892.1"/>
    <property type="molecule type" value="Genomic_DNA"/>
</dbReference>